<gene>
    <name evidence="2" type="ORF">D7193_06175</name>
</gene>
<feature type="transmembrane region" description="Helical" evidence="1">
    <location>
        <begin position="478"/>
        <end position="500"/>
    </location>
</feature>
<feature type="transmembrane region" description="Helical" evidence="1">
    <location>
        <begin position="148"/>
        <end position="167"/>
    </location>
</feature>
<feature type="transmembrane region" description="Helical" evidence="1">
    <location>
        <begin position="179"/>
        <end position="196"/>
    </location>
</feature>
<keyword evidence="1" id="KW-0812">Transmembrane</keyword>
<feature type="transmembrane region" description="Helical" evidence="1">
    <location>
        <begin position="216"/>
        <end position="237"/>
    </location>
</feature>
<dbReference type="InterPro" id="IPR046264">
    <property type="entry name" value="DUF6297"/>
</dbReference>
<dbReference type="Proteomes" id="UP000279968">
    <property type="component" value="Unassembled WGS sequence"/>
</dbReference>
<keyword evidence="1" id="KW-0472">Membrane</keyword>
<name>A0A3B0AET5_9ACTN</name>
<protein>
    <submittedName>
        <fullName evidence="2">Uncharacterized protein</fullName>
    </submittedName>
</protein>
<dbReference type="EMBL" id="RBAN01000001">
    <property type="protein sequence ID" value="RKN59138.1"/>
    <property type="molecule type" value="Genomic_DNA"/>
</dbReference>
<keyword evidence="1" id="KW-1133">Transmembrane helix</keyword>
<feature type="transmembrane region" description="Helical" evidence="1">
    <location>
        <begin position="69"/>
        <end position="86"/>
    </location>
</feature>
<dbReference type="Pfam" id="PF19814">
    <property type="entry name" value="DUF6297"/>
    <property type="match status" value="1"/>
</dbReference>
<feature type="transmembrane region" description="Helical" evidence="1">
    <location>
        <begin position="28"/>
        <end position="49"/>
    </location>
</feature>
<feature type="transmembrane region" description="Helical" evidence="1">
    <location>
        <begin position="378"/>
        <end position="400"/>
    </location>
</feature>
<sequence length="510" mass="52145">MTATREPVTVPASDADVRRRIRRMRVAAVGRVDPSSVYCVLLAIVMAGVLVGRPLGAVVWPAEAGGPSVPVLVGAALVLLAFLNVLRRTGPLVVTRADATWLLVAPVRRRALLTPALLLTVFTAVVVGGLVGLAVAGRVAGRPAGDTAFAAGLAGGAAAGLLLVLLAVRCQQCPGTGRVVDRLTGAVAAALVVGAAVERLAGGYAPPGAVLPPASIVLVVAATVLPLAAAALVGIWWQLDGWPTHRIVEAAATTGSYADAVYAIEPSFLAEQGARRYWRRRAGIRSSRLLRARRVPPLVAQDLLHVARRPGRLPWLIGTAMVPALVVDGPAWLMAATVLVGALAAASITGEATHADASNPATLRLLGLTARRVYGQRLVVPTGVAVLWGALALGVAQVAGDLSGPWWALGVAAGPAAAVAALYRARASASSIGTIFIDTPVGAFPSGVLLWLVNGVDVVAVLALPTVISLFTARAPEALDWSAVLTQAAVSVAGCLVPLFRRSTARTVGL</sequence>
<dbReference type="OrthoDB" id="3401901at2"/>
<keyword evidence="3" id="KW-1185">Reference proteome</keyword>
<evidence type="ECO:0000313" key="3">
    <source>
        <dbReference type="Proteomes" id="UP000279968"/>
    </source>
</evidence>
<organism evidence="2 3">
    <name type="scientific">Micromonospora costi</name>
    <dbReference type="NCBI Taxonomy" id="1530042"/>
    <lineage>
        <taxon>Bacteria</taxon>
        <taxon>Bacillati</taxon>
        <taxon>Actinomycetota</taxon>
        <taxon>Actinomycetes</taxon>
        <taxon>Micromonosporales</taxon>
        <taxon>Micromonosporaceae</taxon>
        <taxon>Micromonospora</taxon>
    </lineage>
</organism>
<evidence type="ECO:0000313" key="2">
    <source>
        <dbReference type="EMBL" id="RKN59138.1"/>
    </source>
</evidence>
<comment type="caution">
    <text evidence="2">The sequence shown here is derived from an EMBL/GenBank/DDBJ whole genome shotgun (WGS) entry which is preliminary data.</text>
</comment>
<reference evidence="2 3" key="1">
    <citation type="journal article" date="2015" name="Int. J. Syst. Evol. Microbiol.">
        <title>Micromonospora costi sp. nov., isolated from a leaf of Costus speciosus.</title>
        <authorList>
            <person name="Thawai C."/>
        </authorList>
    </citation>
    <scope>NUCLEOTIDE SEQUENCE [LARGE SCALE GENOMIC DNA]</scope>
    <source>
        <strain evidence="2 3">CS1-12</strain>
    </source>
</reference>
<feature type="transmembrane region" description="Helical" evidence="1">
    <location>
        <begin position="116"/>
        <end position="136"/>
    </location>
</feature>
<proteinExistence type="predicted"/>
<dbReference type="AlphaFoldDB" id="A0A3B0AET5"/>
<feature type="transmembrane region" description="Helical" evidence="1">
    <location>
        <begin position="406"/>
        <end position="427"/>
    </location>
</feature>
<accession>A0A3B0AET5</accession>
<evidence type="ECO:0000256" key="1">
    <source>
        <dbReference type="SAM" id="Phobius"/>
    </source>
</evidence>
<feature type="transmembrane region" description="Helical" evidence="1">
    <location>
        <begin position="448"/>
        <end position="472"/>
    </location>
</feature>